<dbReference type="PIRSF" id="PIRSF011386">
    <property type="entry name" value="FixH"/>
    <property type="match status" value="1"/>
</dbReference>
<keyword evidence="1" id="KW-0812">Transmembrane</keyword>
<evidence type="ECO:0000313" key="2">
    <source>
        <dbReference type="EMBL" id="MDA5399142.1"/>
    </source>
</evidence>
<evidence type="ECO:0000313" key="3">
    <source>
        <dbReference type="Proteomes" id="UP001151234"/>
    </source>
</evidence>
<dbReference type="Proteomes" id="UP001151234">
    <property type="component" value="Unassembled WGS sequence"/>
</dbReference>
<dbReference type="InterPro" id="IPR018037">
    <property type="entry name" value="FixH_proteobacterial"/>
</dbReference>
<accession>A0A9X3ZH11</accession>
<protein>
    <submittedName>
        <fullName evidence="2">FixH family protein</fullName>
    </submittedName>
</protein>
<dbReference type="RefSeq" id="WP_267990589.1">
    <property type="nucleotide sequence ID" value="NZ_JAPJZI010000001.1"/>
</dbReference>
<dbReference type="InterPro" id="IPR008620">
    <property type="entry name" value="FixH"/>
</dbReference>
<organism evidence="2 3">
    <name type="scientific">Hoeflea prorocentri</name>
    <dbReference type="NCBI Taxonomy" id="1922333"/>
    <lineage>
        <taxon>Bacteria</taxon>
        <taxon>Pseudomonadati</taxon>
        <taxon>Pseudomonadota</taxon>
        <taxon>Alphaproteobacteria</taxon>
        <taxon>Hyphomicrobiales</taxon>
        <taxon>Rhizobiaceae</taxon>
        <taxon>Hoeflea</taxon>
    </lineage>
</organism>
<comment type="caution">
    <text evidence="2">The sequence shown here is derived from an EMBL/GenBank/DDBJ whole genome shotgun (WGS) entry which is preliminary data.</text>
</comment>
<name>A0A9X3ZH11_9HYPH</name>
<dbReference type="AlphaFoldDB" id="A0A9X3ZH11"/>
<evidence type="ECO:0000256" key="1">
    <source>
        <dbReference type="SAM" id="Phobius"/>
    </source>
</evidence>
<keyword evidence="1" id="KW-0472">Membrane</keyword>
<dbReference type="Pfam" id="PF05751">
    <property type="entry name" value="FixH"/>
    <property type="match status" value="1"/>
</dbReference>
<gene>
    <name evidence="2" type="ORF">OQ273_11210</name>
</gene>
<keyword evidence="3" id="KW-1185">Reference proteome</keyword>
<keyword evidence="1" id="KW-1133">Transmembrane helix</keyword>
<reference evidence="2" key="1">
    <citation type="submission" date="2022-11" db="EMBL/GenBank/DDBJ databases">
        <title>Draft genome sequence of Hoeflea poritis E7-10 and Hoeflea prorocentri PM5-8, separated from scleractinian coral Porites lutea and marine dinoflagellate.</title>
        <authorList>
            <person name="Zhang G."/>
            <person name="Wei Q."/>
            <person name="Cai L."/>
        </authorList>
    </citation>
    <scope>NUCLEOTIDE SEQUENCE</scope>
    <source>
        <strain evidence="2">PM5-8</strain>
    </source>
</reference>
<sequence>MQGIQGVFRGPFTGWHMLGFMGLFYGVIISVNLTLAYFAGSSWSGLIVKNTYVASQQFDDEVARVEAMKARGWSSALEVDAGSVRYQLTNALGTPIEADSVSVVISSPVEENSDRTLELDRQGDGSYYAAHEVNPGQWLIKIKAMRDSDVLYSDVQRVFIKADEES</sequence>
<feature type="transmembrane region" description="Helical" evidence="1">
    <location>
        <begin position="15"/>
        <end position="39"/>
    </location>
</feature>
<proteinExistence type="predicted"/>
<dbReference type="EMBL" id="JAPJZI010000001">
    <property type="protein sequence ID" value="MDA5399142.1"/>
    <property type="molecule type" value="Genomic_DNA"/>
</dbReference>